<evidence type="ECO:0000313" key="2">
    <source>
        <dbReference type="Proteomes" id="UP000076761"/>
    </source>
</evidence>
<proteinExistence type="predicted"/>
<dbReference type="EMBL" id="KV425557">
    <property type="protein sequence ID" value="KZT28570.1"/>
    <property type="molecule type" value="Genomic_DNA"/>
</dbReference>
<keyword evidence="2" id="KW-1185">Reference proteome</keyword>
<sequence length="108" mass="12005">MVTAKPLSQNRGKLPLACFLGHGADCILTRLSVDLLMGRSNNFTSWFTLLLVPSALANQRGDKQSSGSSVSRFCYISTNLGCRLEFYCWSPSSSFLYASCRSREVRRV</sequence>
<accession>A0A165UR45</accession>
<reference evidence="1 2" key="1">
    <citation type="journal article" date="2016" name="Mol. Biol. Evol.">
        <title>Comparative Genomics of Early-Diverging Mushroom-Forming Fungi Provides Insights into the Origins of Lignocellulose Decay Capabilities.</title>
        <authorList>
            <person name="Nagy L.G."/>
            <person name="Riley R."/>
            <person name="Tritt A."/>
            <person name="Adam C."/>
            <person name="Daum C."/>
            <person name="Floudas D."/>
            <person name="Sun H."/>
            <person name="Yadav J.S."/>
            <person name="Pangilinan J."/>
            <person name="Larsson K.H."/>
            <person name="Matsuura K."/>
            <person name="Barry K."/>
            <person name="Labutti K."/>
            <person name="Kuo R."/>
            <person name="Ohm R.A."/>
            <person name="Bhattacharya S.S."/>
            <person name="Shirouzu T."/>
            <person name="Yoshinaga Y."/>
            <person name="Martin F.M."/>
            <person name="Grigoriev I.V."/>
            <person name="Hibbett D.S."/>
        </authorList>
    </citation>
    <scope>NUCLEOTIDE SEQUENCE [LARGE SCALE GENOMIC DNA]</scope>
    <source>
        <strain evidence="1 2">HHB14362 ss-1</strain>
    </source>
</reference>
<evidence type="ECO:0000313" key="1">
    <source>
        <dbReference type="EMBL" id="KZT28570.1"/>
    </source>
</evidence>
<dbReference type="Proteomes" id="UP000076761">
    <property type="component" value="Unassembled WGS sequence"/>
</dbReference>
<dbReference type="AlphaFoldDB" id="A0A165UR45"/>
<name>A0A165UR45_9AGAM</name>
<dbReference type="InParanoid" id="A0A165UR45"/>
<organism evidence="1 2">
    <name type="scientific">Neolentinus lepideus HHB14362 ss-1</name>
    <dbReference type="NCBI Taxonomy" id="1314782"/>
    <lineage>
        <taxon>Eukaryota</taxon>
        <taxon>Fungi</taxon>
        <taxon>Dikarya</taxon>
        <taxon>Basidiomycota</taxon>
        <taxon>Agaricomycotina</taxon>
        <taxon>Agaricomycetes</taxon>
        <taxon>Gloeophyllales</taxon>
        <taxon>Gloeophyllaceae</taxon>
        <taxon>Neolentinus</taxon>
    </lineage>
</organism>
<gene>
    <name evidence="1" type="ORF">NEOLEDRAFT_857562</name>
</gene>
<protein>
    <submittedName>
        <fullName evidence="1">Uncharacterized protein</fullName>
    </submittedName>
</protein>